<dbReference type="EMBL" id="AXCM01003817">
    <property type="status" value="NOT_ANNOTATED_CDS"/>
    <property type="molecule type" value="Genomic_DNA"/>
</dbReference>
<feature type="compositionally biased region" description="Polar residues" evidence="1">
    <location>
        <begin position="353"/>
        <end position="382"/>
    </location>
</feature>
<dbReference type="Proteomes" id="UP000075883">
    <property type="component" value="Unassembled WGS sequence"/>
</dbReference>
<reference evidence="4" key="1">
    <citation type="submission" date="2013-09" db="EMBL/GenBank/DDBJ databases">
        <title>The Genome Sequence of Anopheles culicifacies species A.</title>
        <authorList>
            <consortium name="The Broad Institute Genomics Platform"/>
            <person name="Neafsey D.E."/>
            <person name="Besansky N."/>
            <person name="Howell P."/>
            <person name="Walton C."/>
            <person name="Young S.K."/>
            <person name="Zeng Q."/>
            <person name="Gargeya S."/>
            <person name="Fitzgerald M."/>
            <person name="Haas B."/>
            <person name="Abouelleil A."/>
            <person name="Allen A.W."/>
            <person name="Alvarado L."/>
            <person name="Arachchi H.M."/>
            <person name="Berlin A.M."/>
            <person name="Chapman S.B."/>
            <person name="Gainer-Dewar J."/>
            <person name="Goldberg J."/>
            <person name="Griggs A."/>
            <person name="Gujja S."/>
            <person name="Hansen M."/>
            <person name="Howarth C."/>
            <person name="Imamovic A."/>
            <person name="Ireland A."/>
            <person name="Larimer J."/>
            <person name="McCowan C."/>
            <person name="Murphy C."/>
            <person name="Pearson M."/>
            <person name="Poon T.W."/>
            <person name="Priest M."/>
            <person name="Roberts A."/>
            <person name="Saif S."/>
            <person name="Shea T."/>
            <person name="Sisk P."/>
            <person name="Sykes S."/>
            <person name="Wortman J."/>
            <person name="Nusbaum C."/>
            <person name="Birren B."/>
        </authorList>
    </citation>
    <scope>NUCLEOTIDE SEQUENCE [LARGE SCALE GENOMIC DNA]</scope>
    <source>
        <strain evidence="4">A-37</strain>
    </source>
</reference>
<dbReference type="STRING" id="139723.A0A182LY22"/>
<evidence type="ECO:0000259" key="2">
    <source>
        <dbReference type="PROSITE" id="PS50940"/>
    </source>
</evidence>
<evidence type="ECO:0000256" key="1">
    <source>
        <dbReference type="SAM" id="MobiDB-lite"/>
    </source>
</evidence>
<accession>A0A182LY22</accession>
<dbReference type="InterPro" id="IPR002557">
    <property type="entry name" value="Chitin-bd_dom"/>
</dbReference>
<dbReference type="InterPro" id="IPR036508">
    <property type="entry name" value="Chitin-bd_dom_sf"/>
</dbReference>
<dbReference type="GO" id="GO:0008061">
    <property type="term" value="F:chitin binding"/>
    <property type="evidence" value="ECO:0007669"/>
    <property type="project" value="InterPro"/>
</dbReference>
<feature type="region of interest" description="Disordered" evidence="1">
    <location>
        <begin position="69"/>
        <end position="211"/>
    </location>
</feature>
<feature type="compositionally biased region" description="Polar residues" evidence="1">
    <location>
        <begin position="117"/>
        <end position="134"/>
    </location>
</feature>
<dbReference type="Pfam" id="PF01607">
    <property type="entry name" value="CBM_14"/>
    <property type="match status" value="1"/>
</dbReference>
<feature type="region of interest" description="Disordered" evidence="1">
    <location>
        <begin position="237"/>
        <end position="281"/>
    </location>
</feature>
<dbReference type="PROSITE" id="PS50940">
    <property type="entry name" value="CHIT_BIND_II"/>
    <property type="match status" value="1"/>
</dbReference>
<feature type="compositionally biased region" description="Basic and acidic residues" evidence="1">
    <location>
        <begin position="140"/>
        <end position="150"/>
    </location>
</feature>
<feature type="compositionally biased region" description="Polar residues" evidence="1">
    <location>
        <begin position="237"/>
        <end position="251"/>
    </location>
</feature>
<feature type="region of interest" description="Disordered" evidence="1">
    <location>
        <begin position="332"/>
        <end position="407"/>
    </location>
</feature>
<feature type="domain" description="Chitin-binding type-2" evidence="2">
    <location>
        <begin position="436"/>
        <end position="496"/>
    </location>
</feature>
<dbReference type="AlphaFoldDB" id="A0A182LY22"/>
<dbReference type="SUPFAM" id="SSF57625">
    <property type="entry name" value="Invertebrate chitin-binding proteins"/>
    <property type="match status" value="1"/>
</dbReference>
<name>A0A182LY22_9DIPT</name>
<reference evidence="3" key="2">
    <citation type="submission" date="2020-05" db="UniProtKB">
        <authorList>
            <consortium name="EnsemblMetazoa"/>
        </authorList>
    </citation>
    <scope>IDENTIFICATION</scope>
    <source>
        <strain evidence="3">A-37</strain>
    </source>
</reference>
<dbReference type="GO" id="GO:0005576">
    <property type="term" value="C:extracellular region"/>
    <property type="evidence" value="ECO:0007669"/>
    <property type="project" value="InterPro"/>
</dbReference>
<dbReference type="SMART" id="SM00494">
    <property type="entry name" value="ChtBD2"/>
    <property type="match status" value="1"/>
</dbReference>
<proteinExistence type="predicted"/>
<dbReference type="VEuPathDB" id="VectorBase:ACUA004718"/>
<feature type="compositionally biased region" description="Polar residues" evidence="1">
    <location>
        <begin position="151"/>
        <end position="181"/>
    </location>
</feature>
<evidence type="ECO:0000313" key="4">
    <source>
        <dbReference type="Proteomes" id="UP000075883"/>
    </source>
</evidence>
<evidence type="ECO:0000313" key="3">
    <source>
        <dbReference type="EnsemblMetazoa" id="ACUA004718-PA"/>
    </source>
</evidence>
<dbReference type="EnsemblMetazoa" id="ACUA004718-RA">
    <property type="protein sequence ID" value="ACUA004718-PA"/>
    <property type="gene ID" value="ACUA004718"/>
</dbReference>
<sequence>MKGVTMSVGTPVTVAVILYLGTMVEATYLERPLWVADKGRQQPVAYVNEDSRFGQFPAANEQAWMIPEPYAPQRTGPSNTEWVEDQPRQSPNAPQTPEPEYYNPYVQPGWNRDPKPENSQSNYYQPEHQTQDKYQPNKMDSYKPKPDADKQLSSNQPKPETFKPNQANVEPFPSNTETMKPNYTPKRPQEVPQSYIPYPARPELYKPGPSFVEPEYQMPHYGQQALPGYTDLEMQVSTNKRPKPQTSNPVGQPNKVRKPQPDNELGQAPLLNSGYNPYQSQESWLPYQQNPTEGLQVPSVPDVNVGDSMSVYQMPSLQGSYGREPIVEKPKPVDRVTQQQENRKPLQPPKIEQQPNRPMQQAPEQPSYQPNRMPSTTWNTQYMPKPVPEMPKPKPQPRPPMVEPTYNRRPEVYYRGNDDEDDAAVVKYAQSITRVDNRCPLEDNPAKPVHFPSLTSCVKFQKCFNGVAYEMSCPGGLEFDAKNNRCDYPARARCSV</sequence>
<dbReference type="Gene3D" id="2.170.140.10">
    <property type="entry name" value="Chitin binding domain"/>
    <property type="match status" value="1"/>
</dbReference>
<keyword evidence="4" id="KW-1185">Reference proteome</keyword>
<protein>
    <recommendedName>
        <fullName evidence="2">Chitin-binding type-2 domain-containing protein</fullName>
    </recommendedName>
</protein>
<organism evidence="3 4">
    <name type="scientific">Anopheles culicifacies</name>
    <dbReference type="NCBI Taxonomy" id="139723"/>
    <lineage>
        <taxon>Eukaryota</taxon>
        <taxon>Metazoa</taxon>
        <taxon>Ecdysozoa</taxon>
        <taxon>Arthropoda</taxon>
        <taxon>Hexapoda</taxon>
        <taxon>Insecta</taxon>
        <taxon>Pterygota</taxon>
        <taxon>Neoptera</taxon>
        <taxon>Endopterygota</taxon>
        <taxon>Diptera</taxon>
        <taxon>Nematocera</taxon>
        <taxon>Culicoidea</taxon>
        <taxon>Culicidae</taxon>
        <taxon>Anophelinae</taxon>
        <taxon>Anopheles</taxon>
        <taxon>culicifacies species complex</taxon>
    </lineage>
</organism>
<feature type="compositionally biased region" description="Pro residues" evidence="1">
    <location>
        <begin position="385"/>
        <end position="402"/>
    </location>
</feature>